<protein>
    <submittedName>
        <fullName evidence="1">Uncharacterized protein</fullName>
    </submittedName>
</protein>
<organism evidence="1">
    <name type="scientific">marine sediment metagenome</name>
    <dbReference type="NCBI Taxonomy" id="412755"/>
    <lineage>
        <taxon>unclassified sequences</taxon>
        <taxon>metagenomes</taxon>
        <taxon>ecological metagenomes</taxon>
    </lineage>
</organism>
<gene>
    <name evidence="1" type="ORF">LCGC14_0426540</name>
</gene>
<proteinExistence type="predicted"/>
<accession>A0A0F9VBF2</accession>
<comment type="caution">
    <text evidence="1">The sequence shown here is derived from an EMBL/GenBank/DDBJ whole genome shotgun (WGS) entry which is preliminary data.</text>
</comment>
<name>A0A0F9VBF2_9ZZZZ</name>
<evidence type="ECO:0000313" key="1">
    <source>
        <dbReference type="EMBL" id="KKN70871.1"/>
    </source>
</evidence>
<dbReference type="AlphaFoldDB" id="A0A0F9VBF2"/>
<reference evidence="1" key="1">
    <citation type="journal article" date="2015" name="Nature">
        <title>Complex archaea that bridge the gap between prokaryotes and eukaryotes.</title>
        <authorList>
            <person name="Spang A."/>
            <person name="Saw J.H."/>
            <person name="Jorgensen S.L."/>
            <person name="Zaremba-Niedzwiedzka K."/>
            <person name="Martijn J."/>
            <person name="Lind A.E."/>
            <person name="van Eijk R."/>
            <person name="Schleper C."/>
            <person name="Guy L."/>
            <person name="Ettema T.J."/>
        </authorList>
    </citation>
    <scope>NUCLEOTIDE SEQUENCE</scope>
</reference>
<dbReference type="EMBL" id="LAZR01000395">
    <property type="protein sequence ID" value="KKN70871.1"/>
    <property type="molecule type" value="Genomic_DNA"/>
</dbReference>
<sequence length="145" mass="15556">MNECILNLGPFNDCVDVLEDGCVARYGPLGGDVVSCFSGKGDICEVGVLTGSDDVTIPMLTLGLAADKNTQKNRQKLIGAIELKVLGMIYYLASKCEIELNLSNVVIPIKSVVFKLDGRKRLCITAVLGVAMFEGSMTRILVQAK</sequence>